<dbReference type="FunFam" id="2.40.10.10:FF:000002">
    <property type="entry name" value="Transmembrane protease serine"/>
    <property type="match status" value="1"/>
</dbReference>
<name>A0AAV1L0N7_9NEOP</name>
<evidence type="ECO:0000313" key="5">
    <source>
        <dbReference type="EMBL" id="CAK1587596.1"/>
    </source>
</evidence>
<evidence type="ECO:0000256" key="1">
    <source>
        <dbReference type="ARBA" id="ARBA00023157"/>
    </source>
</evidence>
<dbReference type="EMBL" id="CAVLGL010000082">
    <property type="protein sequence ID" value="CAK1587596.1"/>
    <property type="molecule type" value="Genomic_DNA"/>
</dbReference>
<evidence type="ECO:0000256" key="2">
    <source>
        <dbReference type="ARBA" id="ARBA00024195"/>
    </source>
</evidence>
<dbReference type="Proteomes" id="UP001314205">
    <property type="component" value="Unassembled WGS sequence"/>
</dbReference>
<dbReference type="GO" id="GO:0004252">
    <property type="term" value="F:serine-type endopeptidase activity"/>
    <property type="evidence" value="ECO:0007669"/>
    <property type="project" value="InterPro"/>
</dbReference>
<dbReference type="PRINTS" id="PR00722">
    <property type="entry name" value="CHYMOTRYPSIN"/>
</dbReference>
<evidence type="ECO:0000256" key="3">
    <source>
        <dbReference type="SAM" id="SignalP"/>
    </source>
</evidence>
<dbReference type="CDD" id="cd00190">
    <property type="entry name" value="Tryp_SPc"/>
    <property type="match status" value="1"/>
</dbReference>
<proteinExistence type="inferred from homology"/>
<keyword evidence="6" id="KW-1185">Reference proteome</keyword>
<organism evidence="5 6">
    <name type="scientific">Parnassius mnemosyne</name>
    <name type="common">clouded apollo</name>
    <dbReference type="NCBI Taxonomy" id="213953"/>
    <lineage>
        <taxon>Eukaryota</taxon>
        <taxon>Metazoa</taxon>
        <taxon>Ecdysozoa</taxon>
        <taxon>Arthropoda</taxon>
        <taxon>Hexapoda</taxon>
        <taxon>Insecta</taxon>
        <taxon>Pterygota</taxon>
        <taxon>Neoptera</taxon>
        <taxon>Endopterygota</taxon>
        <taxon>Lepidoptera</taxon>
        <taxon>Glossata</taxon>
        <taxon>Ditrysia</taxon>
        <taxon>Papilionoidea</taxon>
        <taxon>Papilionidae</taxon>
        <taxon>Parnassiinae</taxon>
        <taxon>Parnassini</taxon>
        <taxon>Parnassius</taxon>
        <taxon>Driopa</taxon>
    </lineage>
</organism>
<dbReference type="InterPro" id="IPR001314">
    <property type="entry name" value="Peptidase_S1A"/>
</dbReference>
<accession>A0AAV1L0N7</accession>
<dbReference type="InterPro" id="IPR009003">
    <property type="entry name" value="Peptidase_S1_PA"/>
</dbReference>
<protein>
    <recommendedName>
        <fullName evidence="4">Peptidase S1 domain-containing protein</fullName>
    </recommendedName>
</protein>
<dbReference type="PROSITE" id="PS50240">
    <property type="entry name" value="TRYPSIN_DOM"/>
    <property type="match status" value="1"/>
</dbReference>
<evidence type="ECO:0000259" key="4">
    <source>
        <dbReference type="PROSITE" id="PS50240"/>
    </source>
</evidence>
<feature type="domain" description="Peptidase S1" evidence="4">
    <location>
        <begin position="120"/>
        <end position="369"/>
    </location>
</feature>
<dbReference type="Gene3D" id="2.40.10.10">
    <property type="entry name" value="Trypsin-like serine proteases"/>
    <property type="match status" value="2"/>
</dbReference>
<dbReference type="Pfam" id="PF00089">
    <property type="entry name" value="Trypsin"/>
    <property type="match status" value="1"/>
</dbReference>
<sequence length="380" mass="41703">MGYSIILLTALLLRSMSMIVTGSTVIEANPTPRVDVFGPTCKMDDGAEGICVPNYQCNPETNAIDNTTFVDLRIGTCPHYLQVCCLNSNLAKPSEPKEELPRCGWSNPGAAGLKSKEGENIGTADFAEFPWMVAILRNTAPDVDWSQADYLGGGSIIHPSVVITAAHKVDGLFEHEVKCRAGEWDTQDDSELYPSQERRVRKIVTHDDFFRLQAYYNVALLFLEKPFAFRDSPHIGVGCLGKTIPAPGTMCITMGWGKEFNGKYATTLKKIKLPLIDSDKCQHSLRNTRLGSRFLLHPSLICAGGETGVDTCKGDGGSPLVCSIEDPKKDTRYAIFGIVSSGIGCGRSDVPGVYVNVPFIYGWVVEKMNEERLDKNSFIY</sequence>
<dbReference type="AlphaFoldDB" id="A0AAV1L0N7"/>
<keyword evidence="1" id="KW-1015">Disulfide bond</keyword>
<feature type="signal peptide" evidence="3">
    <location>
        <begin position="1"/>
        <end position="22"/>
    </location>
</feature>
<dbReference type="PANTHER" id="PTHR24258">
    <property type="entry name" value="SERINE PROTEASE-RELATED"/>
    <property type="match status" value="1"/>
</dbReference>
<comment type="caution">
    <text evidence="5">The sequence shown here is derived from an EMBL/GenBank/DDBJ whole genome shotgun (WGS) entry which is preliminary data.</text>
</comment>
<feature type="chain" id="PRO_5043617696" description="Peptidase S1 domain-containing protein" evidence="3">
    <location>
        <begin position="23"/>
        <end position="380"/>
    </location>
</feature>
<dbReference type="InterPro" id="IPR041515">
    <property type="entry name" value="PPAF-2-like_Clip"/>
</dbReference>
<reference evidence="5 6" key="1">
    <citation type="submission" date="2023-11" db="EMBL/GenBank/DDBJ databases">
        <authorList>
            <person name="Hedman E."/>
            <person name="Englund M."/>
            <person name="Stromberg M."/>
            <person name="Nyberg Akerstrom W."/>
            <person name="Nylinder S."/>
            <person name="Jareborg N."/>
            <person name="Kallberg Y."/>
            <person name="Kronander E."/>
        </authorList>
    </citation>
    <scope>NUCLEOTIDE SEQUENCE [LARGE SCALE GENOMIC DNA]</scope>
</reference>
<dbReference type="SUPFAM" id="SSF50494">
    <property type="entry name" value="Trypsin-like serine proteases"/>
    <property type="match status" value="1"/>
</dbReference>
<keyword evidence="3" id="KW-0732">Signal</keyword>
<comment type="similarity">
    <text evidence="2">Belongs to the peptidase S1 family. CLIP subfamily.</text>
</comment>
<dbReference type="InterPro" id="IPR043504">
    <property type="entry name" value="Peptidase_S1_PA_chymotrypsin"/>
</dbReference>
<dbReference type="Pfam" id="PF18322">
    <property type="entry name" value="CLIP_1"/>
    <property type="match status" value="1"/>
</dbReference>
<dbReference type="SMART" id="SM00020">
    <property type="entry name" value="Tryp_SPc"/>
    <property type="match status" value="1"/>
</dbReference>
<dbReference type="GO" id="GO:0006508">
    <property type="term" value="P:proteolysis"/>
    <property type="evidence" value="ECO:0007669"/>
    <property type="project" value="InterPro"/>
</dbReference>
<evidence type="ECO:0000313" key="6">
    <source>
        <dbReference type="Proteomes" id="UP001314205"/>
    </source>
</evidence>
<dbReference type="PANTHER" id="PTHR24258:SF129">
    <property type="entry name" value="LP15124P-RELATED"/>
    <property type="match status" value="1"/>
</dbReference>
<gene>
    <name evidence="5" type="ORF">PARMNEM_LOCUS8363</name>
</gene>
<dbReference type="InterPro" id="IPR001254">
    <property type="entry name" value="Trypsin_dom"/>
</dbReference>